<reference evidence="3 4" key="1">
    <citation type="journal article" date="2017" name="Nat. Commun.">
        <title>Genome assembly with in vitro proximity ligation data and whole-genome triplication in lettuce.</title>
        <authorList>
            <person name="Reyes-Chin-Wo S."/>
            <person name="Wang Z."/>
            <person name="Yang X."/>
            <person name="Kozik A."/>
            <person name="Arikit S."/>
            <person name="Song C."/>
            <person name="Xia L."/>
            <person name="Froenicke L."/>
            <person name="Lavelle D.O."/>
            <person name="Truco M.J."/>
            <person name="Xia R."/>
            <person name="Zhu S."/>
            <person name="Xu C."/>
            <person name="Xu H."/>
            <person name="Xu X."/>
            <person name="Cox K."/>
            <person name="Korf I."/>
            <person name="Meyers B.C."/>
            <person name="Michelmore R.W."/>
        </authorList>
    </citation>
    <scope>NUCLEOTIDE SEQUENCE [LARGE SCALE GENOMIC DNA]</scope>
    <source>
        <strain evidence="4">cv. Salinas</strain>
        <tissue evidence="3">Seedlings</tissue>
    </source>
</reference>
<dbReference type="Pfam" id="PF03101">
    <property type="entry name" value="FAR1"/>
    <property type="match status" value="1"/>
</dbReference>
<accession>A0A9R1UG98</accession>
<gene>
    <name evidence="3" type="ORF">LSAT_V11C900498240</name>
</gene>
<feature type="region of interest" description="Disordered" evidence="1">
    <location>
        <begin position="1"/>
        <end position="28"/>
    </location>
</feature>
<sequence>MDQHSTNIECTMHVDDAESGKNKTTNSESNDQVYNVLQIINNGSMTTNIGSLSGNVESSSYCIRDPIMRIINRKTYWILDVDMRPYKGQTFPTFEDGLAFYKEYARKSGFETGIGSTKTVKGVEGYERRYIVCNRQGSKKKFAYDTLTDSNNNKHRRPFIRVNCEAYVRMKANNSNIKEEHTHMFVYVEDKNFLNSERRLTFSQKKIIYDMLIVNMGPSAAYKYMKESIDGCKKIEATRTDTKFFKRHWIEFIREKDANFMIDKLKKKKAYLQYFSFDYSIGSNGELSGLCSWFCCNLPNKQVSDSIIYLYF</sequence>
<comment type="caution">
    <text evidence="3">The sequence shown here is derived from an EMBL/GenBank/DDBJ whole genome shotgun (WGS) entry which is preliminary data.</text>
</comment>
<evidence type="ECO:0000259" key="2">
    <source>
        <dbReference type="Pfam" id="PF03101"/>
    </source>
</evidence>
<dbReference type="PANTHER" id="PTHR47718:SF17">
    <property type="entry name" value="PROTEIN FAR1-RELATED SEQUENCE 5-LIKE"/>
    <property type="match status" value="1"/>
</dbReference>
<evidence type="ECO:0000313" key="3">
    <source>
        <dbReference type="EMBL" id="KAJ0186552.1"/>
    </source>
</evidence>
<evidence type="ECO:0000313" key="4">
    <source>
        <dbReference type="Proteomes" id="UP000235145"/>
    </source>
</evidence>
<keyword evidence="4" id="KW-1185">Reference proteome</keyword>
<proteinExistence type="predicted"/>
<evidence type="ECO:0000256" key="1">
    <source>
        <dbReference type="SAM" id="MobiDB-lite"/>
    </source>
</evidence>
<feature type="domain" description="FAR1" evidence="2">
    <location>
        <begin position="100"/>
        <end position="176"/>
    </location>
</feature>
<organism evidence="3 4">
    <name type="scientific">Lactuca sativa</name>
    <name type="common">Garden lettuce</name>
    <dbReference type="NCBI Taxonomy" id="4236"/>
    <lineage>
        <taxon>Eukaryota</taxon>
        <taxon>Viridiplantae</taxon>
        <taxon>Streptophyta</taxon>
        <taxon>Embryophyta</taxon>
        <taxon>Tracheophyta</taxon>
        <taxon>Spermatophyta</taxon>
        <taxon>Magnoliopsida</taxon>
        <taxon>eudicotyledons</taxon>
        <taxon>Gunneridae</taxon>
        <taxon>Pentapetalae</taxon>
        <taxon>asterids</taxon>
        <taxon>campanulids</taxon>
        <taxon>Asterales</taxon>
        <taxon>Asteraceae</taxon>
        <taxon>Cichorioideae</taxon>
        <taxon>Cichorieae</taxon>
        <taxon>Lactucinae</taxon>
        <taxon>Lactuca</taxon>
    </lineage>
</organism>
<name>A0A9R1UG98_LACSA</name>
<feature type="compositionally biased region" description="Basic and acidic residues" evidence="1">
    <location>
        <begin position="12"/>
        <end position="21"/>
    </location>
</feature>
<protein>
    <recommendedName>
        <fullName evidence="2">FAR1 domain-containing protein</fullName>
    </recommendedName>
</protein>
<dbReference type="PANTHER" id="PTHR47718">
    <property type="entry name" value="OS01G0519700 PROTEIN"/>
    <property type="match status" value="1"/>
</dbReference>
<dbReference type="InterPro" id="IPR004330">
    <property type="entry name" value="FAR1_DNA_bnd_dom"/>
</dbReference>
<dbReference type="EMBL" id="NBSK02000009">
    <property type="protein sequence ID" value="KAJ0186552.1"/>
    <property type="molecule type" value="Genomic_DNA"/>
</dbReference>
<dbReference type="Proteomes" id="UP000235145">
    <property type="component" value="Unassembled WGS sequence"/>
</dbReference>
<dbReference type="AlphaFoldDB" id="A0A9R1UG98"/>